<sequence length="309" mass="36379">MANNTFKYTQFKLEKLNKVEEILYELEEYKPLTLRQIYYQMVGKGFIPNNKSQYNMLSELLKWARIDCRISWNDIEDRSRFYNSPETDRSLDSFVKAWDDSYLSGFKLDYLASQQNYIELWYEKDAITSVIRKIASKYRLSTVAATGYNSITFQHDFTERINNKPDKQPVILFASDFDPSGLDMFESIQKTINDEMGFNNRGIIFRRVALSRKQIDEFHLPKSIDAIKPKDSRAPKFIKEYGNIAVEIDALKPSDLQRIVEDAVLEYIDPLLLEQKINEEKLVLLNIQEFLKDFYVFKVSRKWNLKVGG</sequence>
<dbReference type="AlphaFoldDB" id="A0A0G0NG44"/>
<gene>
    <name evidence="1" type="ORF">UT08_C0013G0006</name>
</gene>
<dbReference type="Proteomes" id="UP000034081">
    <property type="component" value="Unassembled WGS sequence"/>
</dbReference>
<reference evidence="1 2" key="1">
    <citation type="journal article" date="2015" name="Nature">
        <title>rRNA introns, odd ribosomes, and small enigmatic genomes across a large radiation of phyla.</title>
        <authorList>
            <person name="Brown C.T."/>
            <person name="Hug L.A."/>
            <person name="Thomas B.C."/>
            <person name="Sharon I."/>
            <person name="Castelle C.J."/>
            <person name="Singh A."/>
            <person name="Wilkins M.J."/>
            <person name="Williams K.H."/>
            <person name="Banfield J.F."/>
        </authorList>
    </citation>
    <scope>NUCLEOTIDE SEQUENCE [LARGE SCALE GENOMIC DNA]</scope>
</reference>
<protein>
    <submittedName>
        <fullName evidence="1">Uncharacterized protein</fullName>
    </submittedName>
</protein>
<dbReference type="EMBL" id="LBVL01000013">
    <property type="protein sequence ID" value="KKQ84869.1"/>
    <property type="molecule type" value="Genomic_DNA"/>
</dbReference>
<accession>A0A0G0NG44</accession>
<organism evidence="1 2">
    <name type="scientific">Candidatus Woesebacteria bacterium GW2011_GWB1_38_8</name>
    <dbReference type="NCBI Taxonomy" id="1618570"/>
    <lineage>
        <taxon>Bacteria</taxon>
        <taxon>Candidatus Woeseibacteriota</taxon>
    </lineage>
</organism>
<proteinExistence type="predicted"/>
<dbReference type="STRING" id="1618570.UT08_C0013G0006"/>
<name>A0A0G0NG44_9BACT</name>
<evidence type="ECO:0000313" key="1">
    <source>
        <dbReference type="EMBL" id="KKQ84869.1"/>
    </source>
</evidence>
<comment type="caution">
    <text evidence="1">The sequence shown here is derived from an EMBL/GenBank/DDBJ whole genome shotgun (WGS) entry which is preliminary data.</text>
</comment>
<evidence type="ECO:0000313" key="2">
    <source>
        <dbReference type="Proteomes" id="UP000034081"/>
    </source>
</evidence>